<comment type="caution">
    <text evidence="3">The sequence shown here is derived from an EMBL/GenBank/DDBJ whole genome shotgun (WGS) entry which is preliminary data.</text>
</comment>
<evidence type="ECO:0000256" key="2">
    <source>
        <dbReference type="SAM" id="SignalP"/>
    </source>
</evidence>
<dbReference type="AlphaFoldDB" id="A0ABD2LWB8"/>
<protein>
    <submittedName>
        <fullName evidence="3">Uncharacterized protein</fullName>
    </submittedName>
</protein>
<keyword evidence="2" id="KW-0732">Signal</keyword>
<proteinExistence type="predicted"/>
<dbReference type="Proteomes" id="UP001620626">
    <property type="component" value="Unassembled WGS sequence"/>
</dbReference>
<accession>A0ABD2LWB8</accession>
<feature type="signal peptide" evidence="2">
    <location>
        <begin position="1"/>
        <end position="26"/>
    </location>
</feature>
<evidence type="ECO:0000313" key="4">
    <source>
        <dbReference type="Proteomes" id="UP001620626"/>
    </source>
</evidence>
<reference evidence="3 4" key="1">
    <citation type="submission" date="2024-10" db="EMBL/GenBank/DDBJ databases">
        <authorList>
            <person name="Kim D."/>
        </authorList>
    </citation>
    <scope>NUCLEOTIDE SEQUENCE [LARGE SCALE GENOMIC DNA]</scope>
    <source>
        <strain evidence="3">BH-2024</strain>
    </source>
</reference>
<evidence type="ECO:0000256" key="1">
    <source>
        <dbReference type="SAM" id="MobiDB-lite"/>
    </source>
</evidence>
<organism evidence="3 4">
    <name type="scientific">Heterodera trifolii</name>
    <dbReference type="NCBI Taxonomy" id="157864"/>
    <lineage>
        <taxon>Eukaryota</taxon>
        <taxon>Metazoa</taxon>
        <taxon>Ecdysozoa</taxon>
        <taxon>Nematoda</taxon>
        <taxon>Chromadorea</taxon>
        <taxon>Rhabditida</taxon>
        <taxon>Tylenchina</taxon>
        <taxon>Tylenchomorpha</taxon>
        <taxon>Tylenchoidea</taxon>
        <taxon>Heteroderidae</taxon>
        <taxon>Heteroderinae</taxon>
        <taxon>Heterodera</taxon>
    </lineage>
</organism>
<feature type="chain" id="PRO_5044798592" evidence="2">
    <location>
        <begin position="27"/>
        <end position="204"/>
    </location>
</feature>
<feature type="region of interest" description="Disordered" evidence="1">
    <location>
        <begin position="174"/>
        <end position="204"/>
    </location>
</feature>
<evidence type="ECO:0000313" key="3">
    <source>
        <dbReference type="EMBL" id="KAL3119494.1"/>
    </source>
</evidence>
<sequence length="204" mass="23184">MRPFSICLLLLPLLLLLLLPPPFANAFEEDEEADNEMRAHRPWPSPLPWRPKPTRQTVILRPGHHCRWIGPPRRRGNQRSGAILLSAGPQSLDDGPVEDGEDNEMRAILLPPCEPKEPYPSRPGWPNDKPPQYRGLAERSNIQRSGAFVVPDIFPIHTISPPFFPTRMTPPWPHFPTRPPRPTRRPYVPDIVPQNVIPAMPSSN</sequence>
<name>A0ABD2LWB8_9BILA</name>
<keyword evidence="4" id="KW-1185">Reference proteome</keyword>
<dbReference type="EMBL" id="JBICBT010000244">
    <property type="protein sequence ID" value="KAL3119494.1"/>
    <property type="molecule type" value="Genomic_DNA"/>
</dbReference>
<gene>
    <name evidence="3" type="ORF">niasHT_009008</name>
</gene>